<dbReference type="CDD" id="cd06257">
    <property type="entry name" value="DnaJ"/>
    <property type="match status" value="1"/>
</dbReference>
<protein>
    <recommendedName>
        <fullName evidence="3">J domain-containing protein</fullName>
    </recommendedName>
</protein>
<dbReference type="AlphaFoldDB" id="A0A854QNK0"/>
<gene>
    <name evidence="4" type="ORF">C361_02024</name>
</gene>
<feature type="domain" description="J" evidence="3">
    <location>
        <begin position="37"/>
        <end position="99"/>
    </location>
</feature>
<comment type="caution">
    <text evidence="4">The sequence shown here is derived from an EMBL/GenBank/DDBJ whole genome shotgun (WGS) entry which is preliminary data.</text>
</comment>
<feature type="region of interest" description="Disordered" evidence="2">
    <location>
        <begin position="240"/>
        <end position="264"/>
    </location>
</feature>
<dbReference type="InterPro" id="IPR001623">
    <property type="entry name" value="DnaJ_domain"/>
</dbReference>
<dbReference type="OrthoDB" id="445556at2759"/>
<dbReference type="Proteomes" id="UP000199727">
    <property type="component" value="Unassembled WGS sequence"/>
</dbReference>
<feature type="compositionally biased region" description="Acidic residues" evidence="2">
    <location>
        <begin position="240"/>
        <end position="251"/>
    </location>
</feature>
<sequence length="264" mass="29571">MFQRGSLALKIPIQACGKERLRGFASSARNAARTKGSHYDALMLPKNATKQQVKAKFYELSKKYHPDKTGGDISKFHEINDAYATLGDESKRRQYDLSITPASQSPRRPHASNPAHHSSFRANDPYLHRAAQGPHRAWHGQHASSHPPPGWRPKTETYNPFGHRTPPHWQYSPEYNYSHAPNARTTDRAGWGKRRSSQGEKEEKHGGGGGVWRFVITVGLIFTVISLGGSLTANTESEEDWAFDSQGEDDKEINSSRPSCRRAI</sequence>
<dbReference type="Gene3D" id="1.10.287.110">
    <property type="entry name" value="DnaJ domain"/>
    <property type="match status" value="1"/>
</dbReference>
<evidence type="ECO:0000256" key="1">
    <source>
        <dbReference type="ARBA" id="ARBA00023186"/>
    </source>
</evidence>
<dbReference type="PROSITE" id="PS50076">
    <property type="entry name" value="DNAJ_2"/>
    <property type="match status" value="1"/>
</dbReference>
<dbReference type="InterPro" id="IPR051938">
    <property type="entry name" value="Apopto_cytoskel_mod"/>
</dbReference>
<evidence type="ECO:0000313" key="4">
    <source>
        <dbReference type="EMBL" id="OXG25023.1"/>
    </source>
</evidence>
<dbReference type="EMBL" id="AMKT01000028">
    <property type="protein sequence ID" value="OXG25023.1"/>
    <property type="molecule type" value="Genomic_DNA"/>
</dbReference>
<accession>A0A854QNK0</accession>
<organism evidence="4 5">
    <name type="scientific">Cryptococcus neoformans Tu259-1</name>
    <dbReference type="NCBI Taxonomy" id="1230072"/>
    <lineage>
        <taxon>Eukaryota</taxon>
        <taxon>Fungi</taxon>
        <taxon>Dikarya</taxon>
        <taxon>Basidiomycota</taxon>
        <taxon>Agaricomycotina</taxon>
        <taxon>Tremellomycetes</taxon>
        <taxon>Tremellales</taxon>
        <taxon>Cryptococcaceae</taxon>
        <taxon>Cryptococcus</taxon>
        <taxon>Cryptococcus neoformans species complex</taxon>
    </lineage>
</organism>
<feature type="compositionally biased region" description="Basic and acidic residues" evidence="2">
    <location>
        <begin position="197"/>
        <end position="206"/>
    </location>
</feature>
<dbReference type="SUPFAM" id="SSF46565">
    <property type="entry name" value="Chaperone J-domain"/>
    <property type="match status" value="1"/>
</dbReference>
<dbReference type="SMART" id="SM00271">
    <property type="entry name" value="DnaJ"/>
    <property type="match status" value="1"/>
</dbReference>
<dbReference type="InterPro" id="IPR036869">
    <property type="entry name" value="J_dom_sf"/>
</dbReference>
<dbReference type="PANTHER" id="PTHR44145">
    <property type="entry name" value="DNAJ HOMOLOG SUBFAMILY A MEMBER 3, MITOCHONDRIAL"/>
    <property type="match status" value="1"/>
</dbReference>
<proteinExistence type="predicted"/>
<dbReference type="Pfam" id="PF00226">
    <property type="entry name" value="DnaJ"/>
    <property type="match status" value="1"/>
</dbReference>
<evidence type="ECO:0000259" key="3">
    <source>
        <dbReference type="PROSITE" id="PS50076"/>
    </source>
</evidence>
<evidence type="ECO:0000256" key="2">
    <source>
        <dbReference type="SAM" id="MobiDB-lite"/>
    </source>
</evidence>
<dbReference type="PROSITE" id="PS00636">
    <property type="entry name" value="DNAJ_1"/>
    <property type="match status" value="1"/>
</dbReference>
<feature type="region of interest" description="Disordered" evidence="2">
    <location>
        <begin position="99"/>
        <end position="209"/>
    </location>
</feature>
<evidence type="ECO:0000313" key="5">
    <source>
        <dbReference type="Proteomes" id="UP000199727"/>
    </source>
</evidence>
<dbReference type="InterPro" id="IPR018253">
    <property type="entry name" value="DnaJ_domain_CS"/>
</dbReference>
<reference evidence="4 5" key="1">
    <citation type="submission" date="2017-06" db="EMBL/GenBank/DDBJ databases">
        <title>Global population genomics of the pathogenic fungus Cryptococcus neoformans var. grubii.</title>
        <authorList>
            <person name="Cuomo C."/>
            <person name="Litvintseva A."/>
            <person name="Chen Y."/>
            <person name="Young S."/>
            <person name="Zeng Q."/>
            <person name="Chapman S."/>
            <person name="Gujja S."/>
            <person name="Saif S."/>
            <person name="Birren B."/>
        </authorList>
    </citation>
    <scope>NUCLEOTIDE SEQUENCE [LARGE SCALE GENOMIC DNA]</scope>
    <source>
        <strain evidence="4 5">Tu259-1</strain>
    </source>
</reference>
<keyword evidence="1" id="KW-0143">Chaperone</keyword>
<name>A0A854QNK0_CRYNE</name>
<dbReference type="PANTHER" id="PTHR44145:SF3">
    <property type="entry name" value="DNAJ HOMOLOG SUBFAMILY A MEMBER 3, MITOCHONDRIAL"/>
    <property type="match status" value="1"/>
</dbReference>